<feature type="transmembrane region" description="Helical" evidence="4">
    <location>
        <begin position="241"/>
        <end position="258"/>
    </location>
</feature>
<keyword evidence="2 3" id="KW-0067">ATP-binding</keyword>
<gene>
    <name evidence="6" type="ORF">MHPYR_230057</name>
</gene>
<keyword evidence="1 3" id="KW-0547">Nucleotide-binding</keyword>
<feature type="domain" description="FtsK" evidence="5">
    <location>
        <begin position="1007"/>
        <end position="1197"/>
    </location>
</feature>
<keyword evidence="4" id="KW-0472">Membrane</keyword>
<organism evidence="6">
    <name type="scientific">uncultured Mycobacterium sp</name>
    <dbReference type="NCBI Taxonomy" id="171292"/>
    <lineage>
        <taxon>Bacteria</taxon>
        <taxon>Bacillati</taxon>
        <taxon>Actinomycetota</taxon>
        <taxon>Actinomycetes</taxon>
        <taxon>Mycobacteriales</taxon>
        <taxon>Mycobacteriaceae</taxon>
        <taxon>Mycobacterium</taxon>
        <taxon>environmental samples</taxon>
    </lineage>
</organism>
<feature type="transmembrane region" description="Helical" evidence="4">
    <location>
        <begin position="264"/>
        <end position="281"/>
    </location>
</feature>
<evidence type="ECO:0000256" key="2">
    <source>
        <dbReference type="ARBA" id="ARBA00022840"/>
    </source>
</evidence>
<evidence type="ECO:0000256" key="4">
    <source>
        <dbReference type="SAM" id="Phobius"/>
    </source>
</evidence>
<proteinExistence type="predicted"/>
<dbReference type="CDD" id="cd00060">
    <property type="entry name" value="FHA"/>
    <property type="match status" value="1"/>
</dbReference>
<dbReference type="InterPro" id="IPR027417">
    <property type="entry name" value="P-loop_NTPase"/>
</dbReference>
<evidence type="ECO:0000256" key="1">
    <source>
        <dbReference type="ARBA" id="ARBA00022741"/>
    </source>
</evidence>
<dbReference type="CDD" id="cd01127">
    <property type="entry name" value="TrwB_TraG_TraD_VirD4"/>
    <property type="match status" value="1"/>
</dbReference>
<dbReference type="PROSITE" id="PS50901">
    <property type="entry name" value="FTSK"/>
    <property type="match status" value="2"/>
</dbReference>
<dbReference type="InterPro" id="IPR003593">
    <property type="entry name" value="AAA+_ATPase"/>
</dbReference>
<dbReference type="Pfam" id="PF01580">
    <property type="entry name" value="FtsK_SpoIIIE"/>
    <property type="match status" value="2"/>
</dbReference>
<evidence type="ECO:0000256" key="3">
    <source>
        <dbReference type="PROSITE-ProRule" id="PRU00289"/>
    </source>
</evidence>
<reference evidence="6" key="1">
    <citation type="submission" date="2016-03" db="EMBL/GenBank/DDBJ databases">
        <authorList>
            <person name="Ploux O."/>
        </authorList>
    </citation>
    <scope>NUCLEOTIDE SEQUENCE</scope>
    <source>
        <strain evidence="6">UC10</strain>
    </source>
</reference>
<dbReference type="InterPro" id="IPR002543">
    <property type="entry name" value="FtsK_dom"/>
</dbReference>
<keyword evidence="4" id="KW-1133">Transmembrane helix</keyword>
<evidence type="ECO:0000313" key="6">
    <source>
        <dbReference type="EMBL" id="SBS75487.1"/>
    </source>
</evidence>
<dbReference type="SMART" id="SM00382">
    <property type="entry name" value="AAA"/>
    <property type="match status" value="3"/>
</dbReference>
<dbReference type="InterPro" id="IPR050206">
    <property type="entry name" value="FtsK/SpoIIIE/SftA"/>
</dbReference>
<dbReference type="Gene3D" id="2.60.200.20">
    <property type="match status" value="1"/>
</dbReference>
<feature type="binding site" evidence="3">
    <location>
        <begin position="1025"/>
        <end position="1032"/>
    </location>
    <ligand>
        <name>ATP</name>
        <dbReference type="ChEBI" id="CHEBI:30616"/>
    </ligand>
</feature>
<dbReference type="PANTHER" id="PTHR22683">
    <property type="entry name" value="SPORULATION PROTEIN RELATED"/>
    <property type="match status" value="1"/>
</dbReference>
<dbReference type="InterPro" id="IPR008984">
    <property type="entry name" value="SMAD_FHA_dom_sf"/>
</dbReference>
<sequence>MQLKIILRRADGSHAQLAITADATASIGDLATALVDGDPERRSATLPVAVTLKLEHSSFDSGTPGRVLDPRRNLIDSGIRSGATVSVTPAPASPAPRSRHGRSVAVLRVLTGPDAGREFPLSAGNSRIGIALTSDVLLSDPSLSDLHAAISVGDTIEISNLAGPNGVLVGGVPTQRAVIGATDTVRLGSTELAVLPTVRSHAVQTDSSAIEFNRSPRVVARFAERRFAAPPVPPRPEPQHLPIVSMLLPLVMGLALLVTTRSLLSVLFVALSPLLMIGMYFDTRRQEKKRREEAIKRFAESLRGLAEELTTAQRVERATRLAETPALSQTVEAIHRLGPLLWTHRPETPEFLSFRLGLGDAPSRCVVDIHDGQDGDAQYATQLTQLRDEFALISEVPIVADLRECGALGVCGPRGLVDGVARGIVMQLVGLHSPADVAVAAFSSPQARQCWEWLEWLPHAGSVHSPLTGNHLTESASGAAALLARLEDLVKKRRESIDTAAPVFGVISEDTISSDGPPQGVLPAVVVVVEDTAPIDRPRLTRLAEHGATVGVHVIWVATEVTSLPAACRTFLLVDNATAGSTVGEVRRGRHTFPIACETLDIPDSVQVALLLAPVVDVGAAVEDETDLPRSVSYVTLAGAGLAGDPATVTRDWLANESVSARRPRNQPSGQPITLRALVGSTGTADFHLDLREHGPHALVGGTTGSGKSEFLQTWVLGMAAAHSPDRVTFLFVDYKGGAAFADCVHLPHTVGLVTDLSPHLVRRALTSLRAEIRRREELLNLKGAKDLVTLEQSGDPDTPPSLIIIVDEFAALVSEVPEFVDGVIDVAQRGRSLGLHLILATQRPAGVIKDNLRANTNLRIALRLNDADDSVDVIEDPLAAHFPLGVPGRAVAKTGPGRLTVFQSGYVGGVSSDEPQQASIDVCEFVFGRRRQWLTSVAAARNVGGPTDIRRIVATIRSATEALAIAAPRRPWLPPLAPVYALEKLAGFAHDEQLVIGQADWPDAQAQRLGVFNPDRDGNMAIIGTGGSGKSTVLRTLAVSAALAPGGAPVHVYGFDFGSGSLRMLDGLPHVAAIVDASDDERIGRVLRRLTALLDERSAKFSRAHASDIAQYRQLTGEPEPRILLLVDSIGAFREAYEHASRSPYFGMFTQLAADGRMLGIHVIVTADRPGALSASLSSTIQRRLVLRLASDDDYGLAGVSFDVLSAASPPGRGVMDGQEVQVAVFGGDANTAVQGRAIAHLAEAMHEKGFQEPEPIVRLAEQIPLYALPATAAPGSPAIGLANETLEPVGVNPHGVFMVTGPPGSGRTTAVMTLAQAVRRANPGIRLVYLAPAASTATGAGEWDDVVVGPARVAEYANELMARLPGDAATTLMVVIESVADFGGTEAENDLTRLVKTLNDASVFVVGESGVSSWSQAWQLAQPFKSARRGIVLAPDGTDTDSLLSTSIGHVHGSYFPPGRGILIERGKGTWLHVAQPTI</sequence>
<dbReference type="Gene3D" id="3.40.50.300">
    <property type="entry name" value="P-loop containing nucleotide triphosphate hydrolases"/>
    <property type="match status" value="4"/>
</dbReference>
<dbReference type="PANTHER" id="PTHR22683:SF1">
    <property type="entry name" value="TYPE VII SECRETION SYSTEM PROTEIN ESSC"/>
    <property type="match status" value="1"/>
</dbReference>
<dbReference type="GO" id="GO:0003677">
    <property type="term" value="F:DNA binding"/>
    <property type="evidence" value="ECO:0007669"/>
    <property type="project" value="InterPro"/>
</dbReference>
<name>A0A1Y5PA26_9MYCO</name>
<dbReference type="SUPFAM" id="SSF49879">
    <property type="entry name" value="SMAD/FHA domain"/>
    <property type="match status" value="1"/>
</dbReference>
<keyword evidence="4" id="KW-0812">Transmembrane</keyword>
<evidence type="ECO:0000259" key="5">
    <source>
        <dbReference type="PROSITE" id="PS50901"/>
    </source>
</evidence>
<feature type="domain" description="FtsK" evidence="5">
    <location>
        <begin position="684"/>
        <end position="872"/>
    </location>
</feature>
<dbReference type="SUPFAM" id="SSF52540">
    <property type="entry name" value="P-loop containing nucleoside triphosphate hydrolases"/>
    <property type="match status" value="3"/>
</dbReference>
<dbReference type="GO" id="GO:0005524">
    <property type="term" value="F:ATP binding"/>
    <property type="evidence" value="ECO:0007669"/>
    <property type="project" value="UniProtKB-UniRule"/>
</dbReference>
<feature type="binding site" evidence="3">
    <location>
        <begin position="702"/>
        <end position="709"/>
    </location>
    <ligand>
        <name>ATP</name>
        <dbReference type="ChEBI" id="CHEBI:30616"/>
    </ligand>
</feature>
<accession>A0A1Y5PA26</accession>
<dbReference type="InterPro" id="IPR032030">
    <property type="entry name" value="YscD_cytoplasmic_dom"/>
</dbReference>
<protein>
    <submittedName>
        <fullName evidence="6">FtsK/SpoIIIE family protein</fullName>
    </submittedName>
</protein>
<dbReference type="EMBL" id="FLQS01000016">
    <property type="protein sequence ID" value="SBS75487.1"/>
    <property type="molecule type" value="Genomic_DNA"/>
</dbReference>
<dbReference type="Pfam" id="PF16697">
    <property type="entry name" value="Yop-YscD_cpl"/>
    <property type="match status" value="1"/>
</dbReference>